<sequence>MPVSLRKHLISMACNLLSNSTVGAHDSQAYKMDMTKARIRLIIDQRAMFLFFPDGFEFCERCYGLSDFDENFRLQSCICDNCSQIFEAVYRIKDFSFSSRTLMSVLMPLIFGHQFGLRCTNMHSEGCIGFAQSFHKAL</sequence>
<comment type="caution">
    <text evidence="1">The sequence shown here is derived from an EMBL/GenBank/DDBJ whole genome shotgun (WGS) entry which is preliminary data.</text>
</comment>
<dbReference type="Proteomes" id="UP000828390">
    <property type="component" value="Unassembled WGS sequence"/>
</dbReference>
<organism evidence="1 2">
    <name type="scientific">Dreissena polymorpha</name>
    <name type="common">Zebra mussel</name>
    <name type="synonym">Mytilus polymorpha</name>
    <dbReference type="NCBI Taxonomy" id="45954"/>
    <lineage>
        <taxon>Eukaryota</taxon>
        <taxon>Metazoa</taxon>
        <taxon>Spiralia</taxon>
        <taxon>Lophotrochozoa</taxon>
        <taxon>Mollusca</taxon>
        <taxon>Bivalvia</taxon>
        <taxon>Autobranchia</taxon>
        <taxon>Heteroconchia</taxon>
        <taxon>Euheterodonta</taxon>
        <taxon>Imparidentia</taxon>
        <taxon>Neoheterodontei</taxon>
        <taxon>Myida</taxon>
        <taxon>Dreissenoidea</taxon>
        <taxon>Dreissenidae</taxon>
        <taxon>Dreissena</taxon>
    </lineage>
</organism>
<dbReference type="EMBL" id="JAIWYP010000013">
    <property type="protein sequence ID" value="KAH3719882.1"/>
    <property type="molecule type" value="Genomic_DNA"/>
</dbReference>
<name>A0A9D4HIF2_DREPO</name>
<accession>A0A9D4HIF2</accession>
<proteinExistence type="predicted"/>
<keyword evidence="2" id="KW-1185">Reference proteome</keyword>
<evidence type="ECO:0000313" key="2">
    <source>
        <dbReference type="Proteomes" id="UP000828390"/>
    </source>
</evidence>
<reference evidence="1" key="1">
    <citation type="journal article" date="2019" name="bioRxiv">
        <title>The Genome of the Zebra Mussel, Dreissena polymorpha: A Resource for Invasive Species Research.</title>
        <authorList>
            <person name="McCartney M.A."/>
            <person name="Auch B."/>
            <person name="Kono T."/>
            <person name="Mallez S."/>
            <person name="Zhang Y."/>
            <person name="Obille A."/>
            <person name="Becker A."/>
            <person name="Abrahante J.E."/>
            <person name="Garbe J."/>
            <person name="Badalamenti J.P."/>
            <person name="Herman A."/>
            <person name="Mangelson H."/>
            <person name="Liachko I."/>
            <person name="Sullivan S."/>
            <person name="Sone E.D."/>
            <person name="Koren S."/>
            <person name="Silverstein K.A.T."/>
            <person name="Beckman K.B."/>
            <person name="Gohl D.M."/>
        </authorList>
    </citation>
    <scope>NUCLEOTIDE SEQUENCE</scope>
    <source>
        <strain evidence="1">Duluth1</strain>
        <tissue evidence="1">Whole animal</tissue>
    </source>
</reference>
<protein>
    <submittedName>
        <fullName evidence="1">Uncharacterized protein</fullName>
    </submittedName>
</protein>
<dbReference type="AlphaFoldDB" id="A0A9D4HIF2"/>
<gene>
    <name evidence="1" type="ORF">DPMN_062766</name>
</gene>
<reference evidence="1" key="2">
    <citation type="submission" date="2020-11" db="EMBL/GenBank/DDBJ databases">
        <authorList>
            <person name="McCartney M.A."/>
            <person name="Auch B."/>
            <person name="Kono T."/>
            <person name="Mallez S."/>
            <person name="Becker A."/>
            <person name="Gohl D.M."/>
            <person name="Silverstein K.A.T."/>
            <person name="Koren S."/>
            <person name="Bechman K.B."/>
            <person name="Herman A."/>
            <person name="Abrahante J.E."/>
            <person name="Garbe J."/>
        </authorList>
    </citation>
    <scope>NUCLEOTIDE SEQUENCE</scope>
    <source>
        <strain evidence="1">Duluth1</strain>
        <tissue evidence="1">Whole animal</tissue>
    </source>
</reference>
<evidence type="ECO:0000313" key="1">
    <source>
        <dbReference type="EMBL" id="KAH3719882.1"/>
    </source>
</evidence>